<dbReference type="Proteomes" id="UP000010797">
    <property type="component" value="Chromosome"/>
</dbReference>
<dbReference type="eggNOG" id="COG1136">
    <property type="taxonomic scope" value="Bacteria"/>
</dbReference>
<evidence type="ECO:0000259" key="4">
    <source>
        <dbReference type="PROSITE" id="PS50893"/>
    </source>
</evidence>
<dbReference type="GO" id="GO:0098796">
    <property type="term" value="C:membrane protein complex"/>
    <property type="evidence" value="ECO:0007669"/>
    <property type="project" value="UniProtKB-ARBA"/>
</dbReference>
<dbReference type="KEGG" id="ddl:Desdi_0370"/>
<name>L0F5I2_DESDL</name>
<dbReference type="InterPro" id="IPR017911">
    <property type="entry name" value="MacB-like_ATP-bd"/>
</dbReference>
<accession>L0F5I2</accession>
<keyword evidence="6" id="KW-1185">Reference proteome</keyword>
<keyword evidence="1" id="KW-0813">Transport</keyword>
<dbReference type="PANTHER" id="PTHR24220">
    <property type="entry name" value="IMPORT ATP-BINDING PROTEIN"/>
    <property type="match status" value="1"/>
</dbReference>
<reference evidence="6" key="1">
    <citation type="submission" date="2012-02" db="EMBL/GenBank/DDBJ databases">
        <title>Complete sequence of Desulfitobacterium dichloroeliminans LMG P-21439.</title>
        <authorList>
            <person name="Lucas S."/>
            <person name="Han J."/>
            <person name="Lapidus A."/>
            <person name="Cheng J.-F."/>
            <person name="Goodwin L."/>
            <person name="Pitluck S."/>
            <person name="Peters L."/>
            <person name="Ovchinnikova G."/>
            <person name="Teshima H."/>
            <person name="Detter J.C."/>
            <person name="Han C."/>
            <person name="Tapia R."/>
            <person name="Land M."/>
            <person name="Hauser L."/>
            <person name="Kyrpides N."/>
            <person name="Ivanova N."/>
            <person name="Pagani I."/>
            <person name="Kruse T."/>
            <person name="de Vos W.M."/>
            <person name="Boon N."/>
            <person name="Smidt H."/>
            <person name="Woyke T."/>
        </authorList>
    </citation>
    <scope>NUCLEOTIDE SEQUENCE [LARGE SCALE GENOMIC DNA]</scope>
    <source>
        <strain evidence="6">LMG P-21439 / DCA1</strain>
    </source>
</reference>
<protein>
    <submittedName>
        <fullName evidence="5">ABC-type antimicrobial peptide transport system, ATPase component</fullName>
    </submittedName>
</protein>
<evidence type="ECO:0000313" key="6">
    <source>
        <dbReference type="Proteomes" id="UP000010797"/>
    </source>
</evidence>
<dbReference type="InterPro" id="IPR015854">
    <property type="entry name" value="ABC_transpr_LolD-like"/>
</dbReference>
<keyword evidence="2" id="KW-0547">Nucleotide-binding</keyword>
<sequence length="258" mass="28333">MKVLMNNEPLSILEVKNLSKHFGETQVLNDINLNVERGEFLAIMGQSGSGKSTLLYCISGMDRPSSGQVVFSGQDIARLDDKRISEVRLNRMGFIFQHSYLLKNLSIRDNIILPGFKSGKLPREQVNQKAEKLMSKTGIAGVGSHDIKKVSGGQLQRAAICRALINQPDILFGDEPTGSLNSSTTKEVMDSINGVNGEGTTVIIVTHDAKVAARASRVIFLMDGSINDELNLGQYEIDDGKQVLREKRLAEWLEGQGF</sequence>
<dbReference type="GO" id="GO:0016887">
    <property type="term" value="F:ATP hydrolysis activity"/>
    <property type="evidence" value="ECO:0007669"/>
    <property type="project" value="InterPro"/>
</dbReference>
<dbReference type="STRING" id="871963.Desdi_0370"/>
<dbReference type="GO" id="GO:0005524">
    <property type="term" value="F:ATP binding"/>
    <property type="evidence" value="ECO:0007669"/>
    <property type="project" value="UniProtKB-KW"/>
</dbReference>
<keyword evidence="3" id="KW-0067">ATP-binding</keyword>
<evidence type="ECO:0000256" key="2">
    <source>
        <dbReference type="ARBA" id="ARBA00022741"/>
    </source>
</evidence>
<evidence type="ECO:0000256" key="3">
    <source>
        <dbReference type="ARBA" id="ARBA00022840"/>
    </source>
</evidence>
<dbReference type="GO" id="GO:0005886">
    <property type="term" value="C:plasma membrane"/>
    <property type="evidence" value="ECO:0007669"/>
    <property type="project" value="TreeGrafter"/>
</dbReference>
<gene>
    <name evidence="5" type="ordered locus">Desdi_0370</name>
</gene>
<dbReference type="Gene3D" id="3.40.50.300">
    <property type="entry name" value="P-loop containing nucleotide triphosphate hydrolases"/>
    <property type="match status" value="1"/>
</dbReference>
<dbReference type="PANTHER" id="PTHR24220:SF692">
    <property type="entry name" value="ABC TRANSPORTER DOMAIN-CONTAINING PROTEIN"/>
    <property type="match status" value="1"/>
</dbReference>
<dbReference type="SUPFAM" id="SSF52540">
    <property type="entry name" value="P-loop containing nucleoside triphosphate hydrolases"/>
    <property type="match status" value="1"/>
</dbReference>
<dbReference type="InterPro" id="IPR003593">
    <property type="entry name" value="AAA+_ATPase"/>
</dbReference>
<dbReference type="Pfam" id="PF00005">
    <property type="entry name" value="ABC_tran"/>
    <property type="match status" value="1"/>
</dbReference>
<dbReference type="CDD" id="cd03255">
    <property type="entry name" value="ABC_MJ0796_LolCDE_FtsE"/>
    <property type="match status" value="1"/>
</dbReference>
<dbReference type="FunFam" id="3.40.50.300:FF:000032">
    <property type="entry name" value="Export ABC transporter ATP-binding protein"/>
    <property type="match status" value="1"/>
</dbReference>
<dbReference type="SMART" id="SM00382">
    <property type="entry name" value="AAA"/>
    <property type="match status" value="1"/>
</dbReference>
<organism evidence="5 6">
    <name type="scientific">Desulfitobacterium dichloroeliminans (strain LMG P-21439 / DCA1)</name>
    <dbReference type="NCBI Taxonomy" id="871963"/>
    <lineage>
        <taxon>Bacteria</taxon>
        <taxon>Bacillati</taxon>
        <taxon>Bacillota</taxon>
        <taxon>Clostridia</taxon>
        <taxon>Eubacteriales</taxon>
        <taxon>Desulfitobacteriaceae</taxon>
        <taxon>Desulfitobacterium</taxon>
    </lineage>
</organism>
<dbReference type="EMBL" id="CP003344">
    <property type="protein sequence ID" value="AGA67916.1"/>
    <property type="molecule type" value="Genomic_DNA"/>
</dbReference>
<dbReference type="AlphaFoldDB" id="L0F5I2"/>
<dbReference type="InterPro" id="IPR003439">
    <property type="entry name" value="ABC_transporter-like_ATP-bd"/>
</dbReference>
<dbReference type="PROSITE" id="PS00211">
    <property type="entry name" value="ABC_TRANSPORTER_1"/>
    <property type="match status" value="1"/>
</dbReference>
<dbReference type="PROSITE" id="PS50893">
    <property type="entry name" value="ABC_TRANSPORTER_2"/>
    <property type="match status" value="1"/>
</dbReference>
<dbReference type="InterPro" id="IPR017871">
    <property type="entry name" value="ABC_transporter-like_CS"/>
</dbReference>
<proteinExistence type="predicted"/>
<dbReference type="HOGENOM" id="CLU_000604_1_22_9"/>
<dbReference type="InterPro" id="IPR027417">
    <property type="entry name" value="P-loop_NTPase"/>
</dbReference>
<feature type="domain" description="ABC transporter" evidence="4">
    <location>
        <begin position="13"/>
        <end position="248"/>
    </location>
</feature>
<evidence type="ECO:0000256" key="1">
    <source>
        <dbReference type="ARBA" id="ARBA00022448"/>
    </source>
</evidence>
<evidence type="ECO:0000313" key="5">
    <source>
        <dbReference type="EMBL" id="AGA67916.1"/>
    </source>
</evidence>
<dbReference type="GO" id="GO:0022857">
    <property type="term" value="F:transmembrane transporter activity"/>
    <property type="evidence" value="ECO:0007669"/>
    <property type="project" value="TreeGrafter"/>
</dbReference>